<dbReference type="EMBL" id="KN824282">
    <property type="protein sequence ID" value="KIM31216.1"/>
    <property type="molecule type" value="Genomic_DNA"/>
</dbReference>
<dbReference type="Proteomes" id="UP000054097">
    <property type="component" value="Unassembled WGS sequence"/>
</dbReference>
<keyword evidence="2" id="KW-1185">Reference proteome</keyword>
<gene>
    <name evidence="1" type="ORF">M408DRAFT_21289</name>
</gene>
<protein>
    <submittedName>
        <fullName evidence="1">Uncharacterized protein</fullName>
    </submittedName>
</protein>
<dbReference type="HOGENOM" id="CLU_1116331_0_0_1"/>
<name>A0A0C3BIA4_SERVB</name>
<evidence type="ECO:0000313" key="1">
    <source>
        <dbReference type="EMBL" id="KIM31216.1"/>
    </source>
</evidence>
<dbReference type="AlphaFoldDB" id="A0A0C3BIA4"/>
<sequence length="249" mass="28182">MEPLPEVTVQPRNNAEVKFFEYLQRLRSKGVCYPLQFIEHLVAIINAHSDWSMPEERSANPVNVLNASPSTLATLSLDSIEACPTPNDYEYHLNNGSFDIGKPTKDWTYCMIEQIVEDAALLWDDIVKVRLPEFSVKYGLSKEVSDIIDEVPIPSGIDSSQSREFQWATTSLNNSDVLAYKAWFHRAGTCTGPYMPYASTDVYLWQNLGTFLLITWPPSDKNTSAGRLNDTSWSLEWCLENLSDMKASI</sequence>
<proteinExistence type="predicted"/>
<reference evidence="2" key="2">
    <citation type="submission" date="2015-01" db="EMBL/GenBank/DDBJ databases">
        <title>Evolutionary Origins and Diversification of the Mycorrhizal Mutualists.</title>
        <authorList>
            <consortium name="DOE Joint Genome Institute"/>
            <consortium name="Mycorrhizal Genomics Consortium"/>
            <person name="Kohler A."/>
            <person name="Kuo A."/>
            <person name="Nagy L.G."/>
            <person name="Floudas D."/>
            <person name="Copeland A."/>
            <person name="Barry K.W."/>
            <person name="Cichocki N."/>
            <person name="Veneault-Fourrey C."/>
            <person name="LaButti K."/>
            <person name="Lindquist E.A."/>
            <person name="Lipzen A."/>
            <person name="Lundell T."/>
            <person name="Morin E."/>
            <person name="Murat C."/>
            <person name="Riley R."/>
            <person name="Ohm R."/>
            <person name="Sun H."/>
            <person name="Tunlid A."/>
            <person name="Henrissat B."/>
            <person name="Grigoriev I.V."/>
            <person name="Hibbett D.S."/>
            <person name="Martin F."/>
        </authorList>
    </citation>
    <scope>NUCLEOTIDE SEQUENCE [LARGE SCALE GENOMIC DNA]</scope>
    <source>
        <strain evidence="2">MAFF 305830</strain>
    </source>
</reference>
<reference evidence="1 2" key="1">
    <citation type="submission" date="2014-04" db="EMBL/GenBank/DDBJ databases">
        <authorList>
            <consortium name="DOE Joint Genome Institute"/>
            <person name="Kuo A."/>
            <person name="Zuccaro A."/>
            <person name="Kohler A."/>
            <person name="Nagy L.G."/>
            <person name="Floudas D."/>
            <person name="Copeland A."/>
            <person name="Barry K.W."/>
            <person name="Cichocki N."/>
            <person name="Veneault-Fourrey C."/>
            <person name="LaButti K."/>
            <person name="Lindquist E.A."/>
            <person name="Lipzen A."/>
            <person name="Lundell T."/>
            <person name="Morin E."/>
            <person name="Murat C."/>
            <person name="Sun H."/>
            <person name="Tunlid A."/>
            <person name="Henrissat B."/>
            <person name="Grigoriev I.V."/>
            <person name="Hibbett D.S."/>
            <person name="Martin F."/>
            <person name="Nordberg H.P."/>
            <person name="Cantor M.N."/>
            <person name="Hua S.X."/>
        </authorList>
    </citation>
    <scope>NUCLEOTIDE SEQUENCE [LARGE SCALE GENOMIC DNA]</scope>
    <source>
        <strain evidence="1 2">MAFF 305830</strain>
    </source>
</reference>
<accession>A0A0C3BIA4</accession>
<evidence type="ECO:0000313" key="2">
    <source>
        <dbReference type="Proteomes" id="UP000054097"/>
    </source>
</evidence>
<organism evidence="1 2">
    <name type="scientific">Serendipita vermifera MAFF 305830</name>
    <dbReference type="NCBI Taxonomy" id="933852"/>
    <lineage>
        <taxon>Eukaryota</taxon>
        <taxon>Fungi</taxon>
        <taxon>Dikarya</taxon>
        <taxon>Basidiomycota</taxon>
        <taxon>Agaricomycotina</taxon>
        <taxon>Agaricomycetes</taxon>
        <taxon>Sebacinales</taxon>
        <taxon>Serendipitaceae</taxon>
        <taxon>Serendipita</taxon>
    </lineage>
</organism>